<dbReference type="Proteomes" id="UP000288983">
    <property type="component" value="Unassembled WGS sequence"/>
</dbReference>
<organism evidence="1 2">
    <name type="scientific">Pseudomonas alkylphenolica</name>
    <dbReference type="NCBI Taxonomy" id="237609"/>
    <lineage>
        <taxon>Bacteria</taxon>
        <taxon>Pseudomonadati</taxon>
        <taxon>Pseudomonadota</taxon>
        <taxon>Gammaproteobacteria</taxon>
        <taxon>Pseudomonadales</taxon>
        <taxon>Pseudomonadaceae</taxon>
        <taxon>Pseudomonas</taxon>
    </lineage>
</organism>
<name>A0A443ZXM4_9PSED</name>
<evidence type="ECO:0008006" key="3">
    <source>
        <dbReference type="Google" id="ProtNLM"/>
    </source>
</evidence>
<evidence type="ECO:0000313" key="2">
    <source>
        <dbReference type="Proteomes" id="UP000288983"/>
    </source>
</evidence>
<proteinExistence type="predicted"/>
<comment type="caution">
    <text evidence="1">The sequence shown here is derived from an EMBL/GenBank/DDBJ whole genome shotgun (WGS) entry which is preliminary data.</text>
</comment>
<reference evidence="1 2" key="1">
    <citation type="submission" date="2018-06" db="EMBL/GenBank/DDBJ databases">
        <title>Bacteria isolated from soil of Wuhan.</title>
        <authorList>
            <person name="Wei X."/>
            <person name="Chunhua H."/>
        </authorList>
    </citation>
    <scope>NUCLEOTIDE SEQUENCE [LARGE SCALE GENOMIC DNA]</scope>
    <source>
        <strain evidence="2">xwS2</strain>
    </source>
</reference>
<gene>
    <name evidence="1" type="ORF">DM813_07125</name>
</gene>
<dbReference type="AlphaFoldDB" id="A0A443ZXM4"/>
<protein>
    <recommendedName>
        <fullName evidence="3">DUF2235 domain-containing protein</fullName>
    </recommendedName>
</protein>
<accession>A0A443ZXM4</accession>
<sequence>MSVLTVYFCGTGSHRFDDTNPNFWNGELVSTLAANDQGKEYANWIAVDGPGSGNLQADDLFVEAGSYYNWSQTLFGKGWEENVQHALQIIKGRSNWQRKELSEEEYQRLKAAGVPIPASTATASWFWRTYNYGERKITPQMLQEQIIKQFRKDGIVPTQVNLVGWSRGGVSCHMLANAMLADSELKGLPVNIFAVDPVPGVGNFERHRVQLGQNVKQYVGFYSRDERSKGFSCVIPTTHASTRCHVYPMPGRHATLVGNASADGAGSGKVLAEPGLIVRHLAEVCLTRWGVKLNKMLKLSEAYLDNYHQALARDDGKYQAMRKHSYTKFTESEKDERYVSLGDKGTAFSNIQGAAFKPDSALAAPVKWDLTAYKDIR</sequence>
<dbReference type="EMBL" id="QJRG01000034">
    <property type="protein sequence ID" value="RWU25483.1"/>
    <property type="molecule type" value="Genomic_DNA"/>
</dbReference>
<dbReference type="OrthoDB" id="1432332at2"/>
<dbReference type="RefSeq" id="WP_128322679.1">
    <property type="nucleotide sequence ID" value="NZ_QJRG01000034.1"/>
</dbReference>
<dbReference type="InterPro" id="IPR029058">
    <property type="entry name" value="AB_hydrolase_fold"/>
</dbReference>
<evidence type="ECO:0000313" key="1">
    <source>
        <dbReference type="EMBL" id="RWU25483.1"/>
    </source>
</evidence>
<dbReference type="SUPFAM" id="SSF53474">
    <property type="entry name" value="alpha/beta-Hydrolases"/>
    <property type="match status" value="1"/>
</dbReference>